<dbReference type="Proteomes" id="UP001172673">
    <property type="component" value="Unassembled WGS sequence"/>
</dbReference>
<evidence type="ECO:0000313" key="1">
    <source>
        <dbReference type="EMBL" id="KAJ9604269.1"/>
    </source>
</evidence>
<dbReference type="Gene3D" id="3.10.450.50">
    <property type="match status" value="1"/>
</dbReference>
<comment type="caution">
    <text evidence="1">The sequence shown here is derived from an EMBL/GenBank/DDBJ whole genome shotgun (WGS) entry which is preliminary data.</text>
</comment>
<dbReference type="AlphaFoldDB" id="A0AA38X001"/>
<proteinExistence type="predicted"/>
<evidence type="ECO:0000313" key="2">
    <source>
        <dbReference type="Proteomes" id="UP001172673"/>
    </source>
</evidence>
<accession>A0AA38X001</accession>
<reference evidence="1" key="1">
    <citation type="submission" date="2022-10" db="EMBL/GenBank/DDBJ databases">
        <title>Culturing micro-colonial fungi from biological soil crusts in the Mojave desert and describing Neophaeococcomyces mojavensis, and introducing the new genera and species Taxawa tesnikishii.</title>
        <authorList>
            <person name="Kurbessoian T."/>
            <person name="Stajich J.E."/>
        </authorList>
    </citation>
    <scope>NUCLEOTIDE SEQUENCE</scope>
    <source>
        <strain evidence="1">TK_41</strain>
    </source>
</reference>
<dbReference type="SUPFAM" id="SSF54427">
    <property type="entry name" value="NTF2-like"/>
    <property type="match status" value="1"/>
</dbReference>
<dbReference type="InterPro" id="IPR032710">
    <property type="entry name" value="NTF2-like_dom_sf"/>
</dbReference>
<keyword evidence="2" id="KW-1185">Reference proteome</keyword>
<organism evidence="1 2">
    <name type="scientific">Cladophialophora chaetospira</name>
    <dbReference type="NCBI Taxonomy" id="386627"/>
    <lineage>
        <taxon>Eukaryota</taxon>
        <taxon>Fungi</taxon>
        <taxon>Dikarya</taxon>
        <taxon>Ascomycota</taxon>
        <taxon>Pezizomycotina</taxon>
        <taxon>Eurotiomycetes</taxon>
        <taxon>Chaetothyriomycetidae</taxon>
        <taxon>Chaetothyriales</taxon>
        <taxon>Herpotrichiellaceae</taxon>
        <taxon>Cladophialophora</taxon>
    </lineage>
</organism>
<protein>
    <recommendedName>
        <fullName evidence="3">SnoaL-like domain-containing protein</fullName>
    </recommendedName>
</protein>
<evidence type="ECO:0008006" key="3">
    <source>
        <dbReference type="Google" id="ProtNLM"/>
    </source>
</evidence>
<sequence length="135" mass="15125">MDLRQHYLDYLAAINDGCKTGSLDPFVHQGVVHNDSSPLSIADYAKNITESQSSFTNLFFSLDMLVVEPDKDKGGQGYGNVAVRIRLIFDSEPGEKETFFENVFYRFEEGKIKQVWSMLDGAGLKWAQERAAGGH</sequence>
<dbReference type="EMBL" id="JAPDRK010000019">
    <property type="protein sequence ID" value="KAJ9604269.1"/>
    <property type="molecule type" value="Genomic_DNA"/>
</dbReference>
<name>A0AA38X001_9EURO</name>
<gene>
    <name evidence="1" type="ORF">H2200_011103</name>
</gene>